<dbReference type="EMBL" id="CM044705">
    <property type="protein sequence ID" value="KAI5664268.1"/>
    <property type="molecule type" value="Genomic_DNA"/>
</dbReference>
<evidence type="ECO:0000313" key="2">
    <source>
        <dbReference type="Proteomes" id="UP001060085"/>
    </source>
</evidence>
<organism evidence="1 2">
    <name type="scientific">Catharanthus roseus</name>
    <name type="common">Madagascar periwinkle</name>
    <name type="synonym">Vinca rosea</name>
    <dbReference type="NCBI Taxonomy" id="4058"/>
    <lineage>
        <taxon>Eukaryota</taxon>
        <taxon>Viridiplantae</taxon>
        <taxon>Streptophyta</taxon>
        <taxon>Embryophyta</taxon>
        <taxon>Tracheophyta</taxon>
        <taxon>Spermatophyta</taxon>
        <taxon>Magnoliopsida</taxon>
        <taxon>eudicotyledons</taxon>
        <taxon>Gunneridae</taxon>
        <taxon>Pentapetalae</taxon>
        <taxon>asterids</taxon>
        <taxon>lamiids</taxon>
        <taxon>Gentianales</taxon>
        <taxon>Apocynaceae</taxon>
        <taxon>Rauvolfioideae</taxon>
        <taxon>Vinceae</taxon>
        <taxon>Catharanthinae</taxon>
        <taxon>Catharanthus</taxon>
    </lineage>
</organism>
<dbReference type="Proteomes" id="UP001060085">
    <property type="component" value="Linkage Group LG05"/>
</dbReference>
<gene>
    <name evidence="1" type="ORF">M9H77_23591</name>
</gene>
<name>A0ACC0AXV2_CATRO</name>
<accession>A0ACC0AXV2</accession>
<sequence length="182" mass="20388">MSFRRDGCCSFCQRISTYFLLWALSPQEKAKLVGSQDLDRDLAVNTRSRLKALSLGSTSLATRQRVDGRRSPKDLFPASRRRGTQTDLSSPKQGNHEQNDHLSRETLYTGLAGSGVFEYIFGDGRAITLHPQKKYEKELQGRTTAKKNTERTRGATLGISEDLAKGLFTERPILDLSLHSVK</sequence>
<keyword evidence="2" id="KW-1185">Reference proteome</keyword>
<comment type="caution">
    <text evidence="1">The sequence shown here is derived from an EMBL/GenBank/DDBJ whole genome shotgun (WGS) entry which is preliminary data.</text>
</comment>
<evidence type="ECO:0000313" key="1">
    <source>
        <dbReference type="EMBL" id="KAI5664268.1"/>
    </source>
</evidence>
<protein>
    <submittedName>
        <fullName evidence="1">Uncharacterized protein</fullName>
    </submittedName>
</protein>
<reference evidence="2" key="1">
    <citation type="journal article" date="2023" name="Nat. Plants">
        <title>Single-cell RNA sequencing provides a high-resolution roadmap for understanding the multicellular compartmentation of specialized metabolism.</title>
        <authorList>
            <person name="Sun S."/>
            <person name="Shen X."/>
            <person name="Li Y."/>
            <person name="Li Y."/>
            <person name="Wang S."/>
            <person name="Li R."/>
            <person name="Zhang H."/>
            <person name="Shen G."/>
            <person name="Guo B."/>
            <person name="Wei J."/>
            <person name="Xu J."/>
            <person name="St-Pierre B."/>
            <person name="Chen S."/>
            <person name="Sun C."/>
        </authorList>
    </citation>
    <scope>NUCLEOTIDE SEQUENCE [LARGE SCALE GENOMIC DNA]</scope>
</reference>
<proteinExistence type="predicted"/>